<keyword evidence="2" id="KW-1185">Reference proteome</keyword>
<comment type="caution">
    <text evidence="1">The sequence shown here is derived from an EMBL/GenBank/DDBJ whole genome shotgun (WGS) entry which is preliminary data.</text>
</comment>
<gene>
    <name evidence="1" type="ORF">MEUPH1_LOCUS21904</name>
</gene>
<sequence>MWTNHYGQSPKSMIGLLGEIRYQGLSYNRSSLYPMADDSNSNHRHATESLVPLEHNLRSAMSGHTMRYHQCAVIPDRSCSTTPCVLAGCGRIK</sequence>
<organism evidence="1 2">
    <name type="scientific">Macrosiphum euphorbiae</name>
    <name type="common">potato aphid</name>
    <dbReference type="NCBI Taxonomy" id="13131"/>
    <lineage>
        <taxon>Eukaryota</taxon>
        <taxon>Metazoa</taxon>
        <taxon>Ecdysozoa</taxon>
        <taxon>Arthropoda</taxon>
        <taxon>Hexapoda</taxon>
        <taxon>Insecta</taxon>
        <taxon>Pterygota</taxon>
        <taxon>Neoptera</taxon>
        <taxon>Paraneoptera</taxon>
        <taxon>Hemiptera</taxon>
        <taxon>Sternorrhyncha</taxon>
        <taxon>Aphidomorpha</taxon>
        <taxon>Aphidoidea</taxon>
        <taxon>Aphididae</taxon>
        <taxon>Macrosiphini</taxon>
        <taxon>Macrosiphum</taxon>
    </lineage>
</organism>
<dbReference type="AlphaFoldDB" id="A0AAV0XHY7"/>
<evidence type="ECO:0000313" key="2">
    <source>
        <dbReference type="Proteomes" id="UP001160148"/>
    </source>
</evidence>
<protein>
    <submittedName>
        <fullName evidence="1">Uncharacterized protein</fullName>
    </submittedName>
</protein>
<dbReference type="EMBL" id="CARXXK010000004">
    <property type="protein sequence ID" value="CAI6367427.1"/>
    <property type="molecule type" value="Genomic_DNA"/>
</dbReference>
<proteinExistence type="predicted"/>
<reference evidence="1 2" key="1">
    <citation type="submission" date="2023-01" db="EMBL/GenBank/DDBJ databases">
        <authorList>
            <person name="Whitehead M."/>
        </authorList>
    </citation>
    <scope>NUCLEOTIDE SEQUENCE [LARGE SCALE GENOMIC DNA]</scope>
</reference>
<accession>A0AAV0XHY7</accession>
<dbReference type="Proteomes" id="UP001160148">
    <property type="component" value="Unassembled WGS sequence"/>
</dbReference>
<evidence type="ECO:0000313" key="1">
    <source>
        <dbReference type="EMBL" id="CAI6367427.1"/>
    </source>
</evidence>
<name>A0AAV0XHY7_9HEMI</name>